<evidence type="ECO:0000313" key="2">
    <source>
        <dbReference type="EMBL" id="PVE44500.1"/>
    </source>
</evidence>
<organism evidence="2 3">
    <name type="scientific">Limnohabitans planktonicus II-D5</name>
    <dbReference type="NCBI Taxonomy" id="1293045"/>
    <lineage>
        <taxon>Bacteria</taxon>
        <taxon>Pseudomonadati</taxon>
        <taxon>Pseudomonadota</taxon>
        <taxon>Betaproteobacteria</taxon>
        <taxon>Burkholderiales</taxon>
        <taxon>Comamonadaceae</taxon>
        <taxon>Limnohabitans</taxon>
    </lineage>
</organism>
<dbReference type="SUPFAM" id="SSF55785">
    <property type="entry name" value="PYP-like sensor domain (PAS domain)"/>
    <property type="match status" value="2"/>
</dbReference>
<dbReference type="NCBIfam" id="TIGR02040">
    <property type="entry name" value="PpsR-CrtJ"/>
    <property type="match status" value="1"/>
</dbReference>
<dbReference type="Pfam" id="PF08448">
    <property type="entry name" value="PAS_4"/>
    <property type="match status" value="1"/>
</dbReference>
<dbReference type="Pfam" id="PF02954">
    <property type="entry name" value="HTH_8"/>
    <property type="match status" value="1"/>
</dbReference>
<proteinExistence type="predicted"/>
<dbReference type="Gene3D" id="1.10.10.60">
    <property type="entry name" value="Homeodomain-like"/>
    <property type="match status" value="1"/>
</dbReference>
<dbReference type="InterPro" id="IPR035965">
    <property type="entry name" value="PAS-like_dom_sf"/>
</dbReference>
<dbReference type="InterPro" id="IPR000014">
    <property type="entry name" value="PAS"/>
</dbReference>
<dbReference type="STRING" id="1293045.H663_00740"/>
<dbReference type="InterPro" id="IPR002197">
    <property type="entry name" value="HTH_Fis"/>
</dbReference>
<dbReference type="SMART" id="SM00091">
    <property type="entry name" value="PAS"/>
    <property type="match status" value="3"/>
</dbReference>
<dbReference type="InterPro" id="IPR011785">
    <property type="entry name" value="Tscrpt_reg_PpsR-CrtJ"/>
</dbReference>
<dbReference type="SUPFAM" id="SSF46689">
    <property type="entry name" value="Homeodomain-like"/>
    <property type="match status" value="1"/>
</dbReference>
<dbReference type="GO" id="GO:0043565">
    <property type="term" value="F:sequence-specific DNA binding"/>
    <property type="evidence" value="ECO:0007669"/>
    <property type="project" value="InterPro"/>
</dbReference>
<accession>A0A2T7UII2</accession>
<dbReference type="EMBL" id="LFYT02000001">
    <property type="protein sequence ID" value="PVE44500.1"/>
    <property type="molecule type" value="Genomic_DNA"/>
</dbReference>
<evidence type="ECO:0000313" key="3">
    <source>
        <dbReference type="Proteomes" id="UP000037507"/>
    </source>
</evidence>
<dbReference type="Proteomes" id="UP000037507">
    <property type="component" value="Unassembled WGS sequence"/>
</dbReference>
<dbReference type="InterPro" id="IPR013656">
    <property type="entry name" value="PAS_4"/>
</dbReference>
<name>A0A2T7UII2_9BURK</name>
<keyword evidence="3" id="KW-1185">Reference proteome</keyword>
<evidence type="ECO:0000259" key="1">
    <source>
        <dbReference type="PROSITE" id="PS50112"/>
    </source>
</evidence>
<reference evidence="2" key="1">
    <citation type="submission" date="2017-04" db="EMBL/GenBank/DDBJ databases">
        <title>Unexpected and diverse lifestyles within the genus Limnohabitans.</title>
        <authorList>
            <person name="Kasalicky V."/>
            <person name="Mehrshad M."/>
            <person name="Andrei S.-A."/>
            <person name="Salcher M."/>
            <person name="Kratochvilova H."/>
            <person name="Simek K."/>
            <person name="Ghai R."/>
        </authorList>
    </citation>
    <scope>NUCLEOTIDE SEQUENCE [LARGE SCALE GENOMIC DNA]</scope>
    <source>
        <strain evidence="2">II-D5</strain>
    </source>
</reference>
<dbReference type="RefSeq" id="WP_053168837.1">
    <property type="nucleotide sequence ID" value="NZ_LFYT02000001.1"/>
</dbReference>
<protein>
    <submittedName>
        <fullName evidence="2">Transcriptional regulator PpsR</fullName>
    </submittedName>
</protein>
<dbReference type="NCBIfam" id="TIGR00229">
    <property type="entry name" value="sensory_box"/>
    <property type="match status" value="1"/>
</dbReference>
<sequence length="462" mass="50708">MKLPSLDPSTFSQLLGVVSDLTLVMDPQGVIEDVSTGRDTLAALGCQAWVGRRWIDTVTSESRIKIQEMLKSQGVPDVMRWRHVNHLSALGSEVAIQYVVLPLGGGKLLAMGRDLESLAELQRRLVETQQSMERDYLRLRHIEARYRVLFDTSSEAVLMVDAATQRVLEANVGAQALLKDAGKRLVGRDVRECFEGDSQGEVQSLLRMALATGRIEMCSARVAGLPSAWTVSATVFRQEGGAQFLVRLVTREAASAPLHDAGSSAALSEAMERFPDGWLLTDTSGVIKSVNEEGMALLGLTASSQVVGQSLDRWLLRGAVDWGVLNTSLRQQLPVRNFATEVRTLSGMTLPVEVSAVYLARPEPMYVFFVRDMDRRLQGGASLAQSQVNPFAELSQLVGRRPIKDIVGETVDTIERLCIEAALELTHNNRASAAEMLGLSRQSLYVKLRRFGMVAEAETENI</sequence>
<dbReference type="PRINTS" id="PR01590">
    <property type="entry name" value="HTHFIS"/>
</dbReference>
<dbReference type="Pfam" id="PF13426">
    <property type="entry name" value="PAS_9"/>
    <property type="match status" value="1"/>
</dbReference>
<gene>
    <name evidence="2" type="ORF">H663_000290</name>
</gene>
<dbReference type="OrthoDB" id="5499170at2"/>
<dbReference type="InterPro" id="IPR009057">
    <property type="entry name" value="Homeodomain-like_sf"/>
</dbReference>
<feature type="domain" description="PAS" evidence="1">
    <location>
        <begin position="142"/>
        <end position="213"/>
    </location>
</feature>
<dbReference type="AlphaFoldDB" id="A0A2T7UII2"/>
<dbReference type="Gene3D" id="3.30.450.20">
    <property type="entry name" value="PAS domain"/>
    <property type="match status" value="3"/>
</dbReference>
<comment type="caution">
    <text evidence="2">The sequence shown here is derived from an EMBL/GenBank/DDBJ whole genome shotgun (WGS) entry which is preliminary data.</text>
</comment>
<dbReference type="PROSITE" id="PS50112">
    <property type="entry name" value="PAS"/>
    <property type="match status" value="1"/>
</dbReference>
<dbReference type="CDD" id="cd00130">
    <property type="entry name" value="PAS"/>
    <property type="match status" value="1"/>
</dbReference>